<evidence type="ECO:0000256" key="5">
    <source>
        <dbReference type="ARBA" id="ARBA00023125"/>
    </source>
</evidence>
<proteinExistence type="inferred from homology"/>
<sequence>MDSDVKKISIAVIKRLPRYHRYLGELLQRDVERISSQELSRIMGLTASQIRQDLSNFEEFGQQGYGYRVRDLFEQINKILGLNCTYNCVIIGAGNLGQALANNEDFKKRGFVLKGMFDINPKIVGLKIAGVDVMDIDNLKEFIFTESIDIGVICTPKEAAPDIAKMLCSCKIKGIWNFAPVDLKAPEGVVVENVHLTDSLFTLSYRIQEQKLRERFKKGTAIKNKR</sequence>
<dbReference type="InterPro" id="IPR009718">
    <property type="entry name" value="Rex_DNA-bd_C_dom"/>
</dbReference>
<keyword evidence="3 7" id="KW-0805">Transcription regulation</keyword>
<protein>
    <recommendedName>
        <fullName evidence="7">Redox-sensing transcriptional repressor Rex</fullName>
    </recommendedName>
</protein>
<dbReference type="PANTHER" id="PTHR35786:SF1">
    <property type="entry name" value="REDOX-SENSING TRANSCRIPTIONAL REPRESSOR REX 1"/>
    <property type="match status" value="1"/>
</dbReference>
<dbReference type="InterPro" id="IPR003781">
    <property type="entry name" value="CoA-bd"/>
</dbReference>
<dbReference type="NCBIfam" id="NF003990">
    <property type="entry name" value="PRK05472.1-4"/>
    <property type="match status" value="1"/>
</dbReference>
<comment type="subcellular location">
    <subcellularLocation>
        <location evidence="7">Cytoplasm</location>
    </subcellularLocation>
</comment>
<dbReference type="Pfam" id="PF02629">
    <property type="entry name" value="CoA_binding"/>
    <property type="match status" value="1"/>
</dbReference>
<keyword evidence="4 7" id="KW-0520">NAD</keyword>
<feature type="DNA-binding region" description="H-T-H motif" evidence="7">
    <location>
        <begin position="18"/>
        <end position="57"/>
    </location>
</feature>
<dbReference type="InterPro" id="IPR036291">
    <property type="entry name" value="NAD(P)-bd_dom_sf"/>
</dbReference>
<keyword evidence="10" id="KW-1185">Reference proteome</keyword>
<evidence type="ECO:0000256" key="2">
    <source>
        <dbReference type="ARBA" id="ARBA00022491"/>
    </source>
</evidence>
<keyword evidence="1 7" id="KW-0963">Cytoplasm</keyword>
<dbReference type="InterPro" id="IPR058236">
    <property type="entry name" value="Rex_actinobacterial-type"/>
</dbReference>
<dbReference type="HAMAP" id="MF_01131">
    <property type="entry name" value="Rex"/>
    <property type="match status" value="1"/>
</dbReference>
<evidence type="ECO:0000256" key="4">
    <source>
        <dbReference type="ARBA" id="ARBA00023027"/>
    </source>
</evidence>
<dbReference type="GO" id="GO:0003677">
    <property type="term" value="F:DNA binding"/>
    <property type="evidence" value="ECO:0007669"/>
    <property type="project" value="UniProtKB-UniRule"/>
</dbReference>
<dbReference type="InterPro" id="IPR036388">
    <property type="entry name" value="WH-like_DNA-bd_sf"/>
</dbReference>
<feature type="binding site" evidence="7">
    <location>
        <begin position="92"/>
        <end position="97"/>
    </location>
    <ligand>
        <name>NAD(+)</name>
        <dbReference type="ChEBI" id="CHEBI:57540"/>
    </ligand>
</feature>
<keyword evidence="2 7" id="KW-0678">Repressor</keyword>
<comment type="similarity">
    <text evidence="7">Belongs to the transcriptional regulatory Rex family.</text>
</comment>
<gene>
    <name evidence="9" type="primary">rex_1</name>
    <name evidence="7" type="synonym">rex</name>
    <name evidence="9" type="ORF">H0A61_00134</name>
</gene>
<evidence type="ECO:0000256" key="1">
    <source>
        <dbReference type="ARBA" id="ARBA00022490"/>
    </source>
</evidence>
<dbReference type="NCBIfam" id="NF003989">
    <property type="entry name" value="PRK05472.1-3"/>
    <property type="match status" value="1"/>
</dbReference>
<dbReference type="SMART" id="SM00881">
    <property type="entry name" value="CoA_binding"/>
    <property type="match status" value="1"/>
</dbReference>
<feature type="domain" description="CoA-binding" evidence="8">
    <location>
        <begin position="81"/>
        <end position="182"/>
    </location>
</feature>
<dbReference type="PANTHER" id="PTHR35786">
    <property type="entry name" value="REDOX-SENSING TRANSCRIPTIONAL REPRESSOR REX"/>
    <property type="match status" value="1"/>
</dbReference>
<dbReference type="SUPFAM" id="SSF51735">
    <property type="entry name" value="NAD(P)-binding Rossmann-fold domains"/>
    <property type="match status" value="1"/>
</dbReference>
<evidence type="ECO:0000256" key="3">
    <source>
        <dbReference type="ARBA" id="ARBA00023015"/>
    </source>
</evidence>
<reference evidence="9" key="1">
    <citation type="submission" date="2020-07" db="EMBL/GenBank/DDBJ databases">
        <title>Koleobacter methoxysyntrophicus gen. nov., sp. nov., a novel anaerobic bacterium isolated from deep subsurface oil field and proposal of Koleobacterales ord. nov. in the phylum Firmicutes.</title>
        <authorList>
            <person name="Sakamoto S."/>
            <person name="Tamaki H."/>
        </authorList>
    </citation>
    <scope>NUCLEOTIDE SEQUENCE</scope>
    <source>
        <strain evidence="9">NRmbB1</strain>
    </source>
</reference>
<dbReference type="GO" id="GO:0003700">
    <property type="term" value="F:DNA-binding transcription factor activity"/>
    <property type="evidence" value="ECO:0007669"/>
    <property type="project" value="UniProtKB-UniRule"/>
</dbReference>
<dbReference type="AlphaFoldDB" id="A0A8A0RJX8"/>
<dbReference type="Pfam" id="PF06971">
    <property type="entry name" value="Put_DNA-bind_N"/>
    <property type="match status" value="1"/>
</dbReference>
<dbReference type="NCBIfam" id="NF003996">
    <property type="entry name" value="PRK05472.2-5"/>
    <property type="match status" value="1"/>
</dbReference>
<dbReference type="NCBIfam" id="NF003994">
    <property type="entry name" value="PRK05472.2-3"/>
    <property type="match status" value="1"/>
</dbReference>
<dbReference type="GO" id="GO:0051775">
    <property type="term" value="P:response to redox state"/>
    <property type="evidence" value="ECO:0007669"/>
    <property type="project" value="InterPro"/>
</dbReference>
<comment type="subunit">
    <text evidence="7">Homodimer.</text>
</comment>
<dbReference type="Gene3D" id="3.40.50.720">
    <property type="entry name" value="NAD(P)-binding Rossmann-like Domain"/>
    <property type="match status" value="1"/>
</dbReference>
<dbReference type="RefSeq" id="WP_206708068.1">
    <property type="nucleotide sequence ID" value="NZ_CP059066.1"/>
</dbReference>
<dbReference type="NCBIfam" id="NF003995">
    <property type="entry name" value="PRK05472.2-4"/>
    <property type="match status" value="1"/>
</dbReference>
<comment type="function">
    <text evidence="7">Modulates transcription in response to changes in cellular NADH/NAD(+) redox state.</text>
</comment>
<dbReference type="EMBL" id="CP059066">
    <property type="protein sequence ID" value="QSQ07817.1"/>
    <property type="molecule type" value="Genomic_DNA"/>
</dbReference>
<dbReference type="GO" id="GO:0005737">
    <property type="term" value="C:cytoplasm"/>
    <property type="evidence" value="ECO:0007669"/>
    <property type="project" value="UniProtKB-SubCell"/>
</dbReference>
<dbReference type="InterPro" id="IPR036390">
    <property type="entry name" value="WH_DNA-bd_sf"/>
</dbReference>
<keyword evidence="6 7" id="KW-0804">Transcription</keyword>
<dbReference type="Gene3D" id="1.10.10.10">
    <property type="entry name" value="Winged helix-like DNA-binding domain superfamily/Winged helix DNA-binding domain"/>
    <property type="match status" value="1"/>
</dbReference>
<evidence type="ECO:0000256" key="7">
    <source>
        <dbReference type="HAMAP-Rule" id="MF_01131"/>
    </source>
</evidence>
<evidence type="ECO:0000313" key="10">
    <source>
        <dbReference type="Proteomes" id="UP000662904"/>
    </source>
</evidence>
<evidence type="ECO:0000313" key="9">
    <source>
        <dbReference type="EMBL" id="QSQ07817.1"/>
    </source>
</evidence>
<keyword evidence="5 7" id="KW-0238">DNA-binding</keyword>
<dbReference type="SUPFAM" id="SSF46785">
    <property type="entry name" value="Winged helix' DNA-binding domain"/>
    <property type="match status" value="1"/>
</dbReference>
<name>A0A8A0RJX8_9FIRM</name>
<dbReference type="KEGG" id="kme:H0A61_00134"/>
<dbReference type="NCBIfam" id="NF003993">
    <property type="entry name" value="PRK05472.2-2"/>
    <property type="match status" value="1"/>
</dbReference>
<evidence type="ECO:0000259" key="8">
    <source>
        <dbReference type="SMART" id="SM00881"/>
    </source>
</evidence>
<dbReference type="Proteomes" id="UP000662904">
    <property type="component" value="Chromosome"/>
</dbReference>
<accession>A0A8A0RJX8</accession>
<organism evidence="9 10">
    <name type="scientific">Koleobacter methoxysyntrophicus</name>
    <dbReference type="NCBI Taxonomy" id="2751313"/>
    <lineage>
        <taxon>Bacteria</taxon>
        <taxon>Bacillati</taxon>
        <taxon>Bacillota</taxon>
        <taxon>Clostridia</taxon>
        <taxon>Koleobacterales</taxon>
        <taxon>Koleobacteraceae</taxon>
        <taxon>Koleobacter</taxon>
    </lineage>
</organism>
<dbReference type="GO" id="GO:0045892">
    <property type="term" value="P:negative regulation of DNA-templated transcription"/>
    <property type="evidence" value="ECO:0007669"/>
    <property type="project" value="InterPro"/>
</dbReference>
<dbReference type="InterPro" id="IPR022876">
    <property type="entry name" value="Tscrpt_rep_Rex"/>
</dbReference>
<evidence type="ECO:0000256" key="6">
    <source>
        <dbReference type="ARBA" id="ARBA00023163"/>
    </source>
</evidence>